<keyword evidence="9" id="KW-0964">Secreted</keyword>
<organism evidence="13">
    <name type="scientific">uncultured Thermomicrobiales bacterium</name>
    <dbReference type="NCBI Taxonomy" id="1645740"/>
    <lineage>
        <taxon>Bacteria</taxon>
        <taxon>Pseudomonadati</taxon>
        <taxon>Thermomicrobiota</taxon>
        <taxon>Thermomicrobia</taxon>
        <taxon>Thermomicrobiales</taxon>
        <taxon>environmental samples</taxon>
    </lineage>
</organism>
<accession>A0A6J4VNL3</accession>
<proteinExistence type="inferred from homology"/>
<comment type="cofactor">
    <cofactor evidence="9">
        <name>Zn(2+)</name>
        <dbReference type="ChEBI" id="CHEBI:29105"/>
    </cofactor>
</comment>
<dbReference type="InterPro" id="IPR001570">
    <property type="entry name" value="Peptidase_M4_C_domain"/>
</dbReference>
<keyword evidence="3" id="KW-0479">Metal-binding</keyword>
<evidence type="ECO:0000259" key="12">
    <source>
        <dbReference type="Pfam" id="PF07504"/>
    </source>
</evidence>
<comment type="subcellular location">
    <subcellularLocation>
        <location evidence="9">Secreted</location>
    </subcellularLocation>
</comment>
<evidence type="ECO:0000256" key="4">
    <source>
        <dbReference type="ARBA" id="ARBA00022729"/>
    </source>
</evidence>
<evidence type="ECO:0000256" key="5">
    <source>
        <dbReference type="ARBA" id="ARBA00022801"/>
    </source>
</evidence>
<dbReference type="InterPro" id="IPR027268">
    <property type="entry name" value="Peptidase_M4/M1_CTD_sf"/>
</dbReference>
<dbReference type="InterPro" id="IPR023612">
    <property type="entry name" value="Peptidase_M4"/>
</dbReference>
<dbReference type="EC" id="3.4.24.-" evidence="9"/>
<feature type="domain" description="FTP" evidence="12">
    <location>
        <begin position="139"/>
        <end position="182"/>
    </location>
</feature>
<dbReference type="Pfam" id="PF07504">
    <property type="entry name" value="FTP"/>
    <property type="match status" value="1"/>
</dbReference>
<evidence type="ECO:0000256" key="6">
    <source>
        <dbReference type="ARBA" id="ARBA00022833"/>
    </source>
</evidence>
<reference evidence="13" key="1">
    <citation type="submission" date="2020-02" db="EMBL/GenBank/DDBJ databases">
        <authorList>
            <person name="Meier V. D."/>
        </authorList>
    </citation>
    <scope>NUCLEOTIDE SEQUENCE</scope>
    <source>
        <strain evidence="13">AVDCRST_MAG88</strain>
    </source>
</reference>
<dbReference type="GO" id="GO:0006508">
    <property type="term" value="P:proteolysis"/>
    <property type="evidence" value="ECO:0007669"/>
    <property type="project" value="UniProtKB-KW"/>
</dbReference>
<keyword evidence="4" id="KW-0732">Signal</keyword>
<dbReference type="GO" id="GO:0004222">
    <property type="term" value="F:metalloendopeptidase activity"/>
    <property type="evidence" value="ECO:0007669"/>
    <property type="project" value="UniProtKB-UniRule"/>
</dbReference>
<gene>
    <name evidence="13" type="ORF">AVDCRST_MAG88-3700</name>
</gene>
<feature type="active site" description="Proton donor" evidence="8">
    <location>
        <position position="487"/>
    </location>
</feature>
<feature type="domain" description="Peptidase M4" evidence="10">
    <location>
        <begin position="282"/>
        <end position="393"/>
    </location>
</feature>
<dbReference type="InterPro" id="IPR011096">
    <property type="entry name" value="FTP_domain"/>
</dbReference>
<evidence type="ECO:0000259" key="11">
    <source>
        <dbReference type="Pfam" id="PF02868"/>
    </source>
</evidence>
<dbReference type="InterPro" id="IPR013856">
    <property type="entry name" value="Peptidase_M4_domain"/>
</dbReference>
<dbReference type="InterPro" id="IPR050728">
    <property type="entry name" value="Zinc_Metalloprotease_M4"/>
</dbReference>
<keyword evidence="2 9" id="KW-0645">Protease</keyword>
<dbReference type="Pfam" id="PF02868">
    <property type="entry name" value="Peptidase_M4_C"/>
    <property type="match status" value="1"/>
</dbReference>
<evidence type="ECO:0000256" key="8">
    <source>
        <dbReference type="PIRSR" id="PIRSR623612-1"/>
    </source>
</evidence>
<protein>
    <recommendedName>
        <fullName evidence="9">Neutral metalloproteinase</fullName>
        <ecNumber evidence="9">3.4.24.-</ecNumber>
    </recommendedName>
</protein>
<dbReference type="PANTHER" id="PTHR33794">
    <property type="entry name" value="BACILLOLYSIN"/>
    <property type="match status" value="1"/>
</dbReference>
<keyword evidence="5 9" id="KW-0378">Hydrolase</keyword>
<feature type="non-terminal residue" evidence="13">
    <location>
        <position position="577"/>
    </location>
</feature>
<evidence type="ECO:0000313" key="13">
    <source>
        <dbReference type="EMBL" id="CAA9584065.1"/>
    </source>
</evidence>
<sequence>MPSLTSKRSRVPLMWFALAALMLSTVLGQSGVLAIGAGLGKGAGSPVMGGDAGSDLLAARVAFDALQRRSGGALAVHWDPRGGIPDFLAGADAAARLPYIPRAAERGDPAAIARGFLDENRVLFRLTDAAAELEAGPVERDQQLGFSVIRMRQVYRGIPVFGKQLVVHLDSQGRPAAVNGHFVPGLAPPTEPTLSREAAEATAVDDLLEGELEPDERARVVTEVLGQKTALTVYVDEGGKATLTWTVTIATASPLGQWRYFVNARRPAVVHRFDSLAYDKQRRTYTAQNTESIPGRLVIEEGQRSRDEVAQAAHDGAGRVYDYYFNNFRRDGIDGRGSPLVSTVHYGDDPAEAENAAWIGEAEQMIYGDGGRVFRPLALGLDVVGHEFTHGVIDSTADLVYQGQAGALNESYADVFGTLIAGSNWTIGRDVVKSPPYPLPYLRSLEDPNAGGAYDQRNPLRGVGQPAHMREYANLPLSRRSDNGGVHINSGIPNRAAFLVARAIGNQKTEQIYYRTLTQYLTPEATFLDAGRATVRSAQELFGPAEAEAVRGAFGQVGLQIEAGTGAPPPPPANQPP</sequence>
<dbReference type="GO" id="GO:0005576">
    <property type="term" value="C:extracellular region"/>
    <property type="evidence" value="ECO:0007669"/>
    <property type="project" value="UniProtKB-SubCell"/>
</dbReference>
<feature type="active site" evidence="8">
    <location>
        <position position="387"/>
    </location>
</feature>
<dbReference type="CDD" id="cd09597">
    <property type="entry name" value="M4_TLP"/>
    <property type="match status" value="1"/>
</dbReference>
<dbReference type="PANTHER" id="PTHR33794:SF1">
    <property type="entry name" value="BACILLOLYSIN"/>
    <property type="match status" value="1"/>
</dbReference>
<name>A0A6J4VNL3_9BACT</name>
<dbReference type="Gene3D" id="3.10.450.490">
    <property type="match status" value="1"/>
</dbReference>
<evidence type="ECO:0000259" key="10">
    <source>
        <dbReference type="Pfam" id="PF01447"/>
    </source>
</evidence>
<evidence type="ECO:0000256" key="3">
    <source>
        <dbReference type="ARBA" id="ARBA00022723"/>
    </source>
</evidence>
<evidence type="ECO:0000256" key="1">
    <source>
        <dbReference type="ARBA" id="ARBA00009388"/>
    </source>
</evidence>
<dbReference type="Gene3D" id="3.10.170.10">
    <property type="match status" value="1"/>
</dbReference>
<dbReference type="GO" id="GO:0046872">
    <property type="term" value="F:metal ion binding"/>
    <property type="evidence" value="ECO:0007669"/>
    <property type="project" value="UniProtKB-UniRule"/>
</dbReference>
<feature type="domain" description="Peptidase M4 C-terminal" evidence="11">
    <location>
        <begin position="397"/>
        <end position="558"/>
    </location>
</feature>
<evidence type="ECO:0000256" key="7">
    <source>
        <dbReference type="ARBA" id="ARBA00023049"/>
    </source>
</evidence>
<comment type="similarity">
    <text evidence="1 9">Belongs to the peptidase M4 family.</text>
</comment>
<evidence type="ECO:0000256" key="9">
    <source>
        <dbReference type="RuleBase" id="RU366073"/>
    </source>
</evidence>
<dbReference type="Gene3D" id="1.10.390.10">
    <property type="entry name" value="Neutral Protease Domain 2"/>
    <property type="match status" value="1"/>
</dbReference>
<dbReference type="PRINTS" id="PR00730">
    <property type="entry name" value="THERMOLYSIN"/>
</dbReference>
<comment type="function">
    <text evidence="9">Extracellular zinc metalloprotease.</text>
</comment>
<keyword evidence="7 9" id="KW-0482">Metalloprotease</keyword>
<dbReference type="EMBL" id="CADCWM010000900">
    <property type="protein sequence ID" value="CAA9584065.1"/>
    <property type="molecule type" value="Genomic_DNA"/>
</dbReference>
<evidence type="ECO:0000256" key="2">
    <source>
        <dbReference type="ARBA" id="ARBA00022670"/>
    </source>
</evidence>
<keyword evidence="6 9" id="KW-0862">Zinc</keyword>
<dbReference type="SUPFAM" id="SSF55486">
    <property type="entry name" value="Metalloproteases ('zincins'), catalytic domain"/>
    <property type="match status" value="1"/>
</dbReference>
<dbReference type="AlphaFoldDB" id="A0A6J4VNL3"/>
<dbReference type="Pfam" id="PF01447">
    <property type="entry name" value="Peptidase_M4"/>
    <property type="match status" value="1"/>
</dbReference>